<gene>
    <name evidence="2" type="ORF">GCM10009749_04650</name>
</gene>
<sequence>MDSSDGAAFPPLSYSGDRGAPSVPPRTLQYRVTTGRLSRLRAGVFVEPAEFAAAGRRRRELARIAAVIATRRGRVVLSHESAAAVWGIPRIGPAPESVELLDARGTRPRSMNGVAWRRTPFDPTEIVEVNGFLVTGLLQTVVDIACDRGFVNAVVALDAATGTFLRADGFVVARGVEPTEVGRRLGQLGRRGGIRGARIALEFADARAESVGESLSRAQMHLLGFPAPALQTEFDRADGGVDRVDFDWPDHGLFGEFDGDLKYLDPRYRGGRTAEQVVLDEKKRDQRIARRHRRHGVHWDWRIATRPPELAAALEDAGLPCGTHRRRP</sequence>
<evidence type="ECO:0008006" key="4">
    <source>
        <dbReference type="Google" id="ProtNLM"/>
    </source>
</evidence>
<dbReference type="EMBL" id="BAAANJ010000001">
    <property type="protein sequence ID" value="GAA1799899.1"/>
    <property type="molecule type" value="Genomic_DNA"/>
</dbReference>
<dbReference type="RefSeq" id="WP_344292982.1">
    <property type="nucleotide sequence ID" value="NZ_BAAANJ010000001.1"/>
</dbReference>
<organism evidence="2 3">
    <name type="scientific">Agromyces neolithicus</name>
    <dbReference type="NCBI Taxonomy" id="269420"/>
    <lineage>
        <taxon>Bacteria</taxon>
        <taxon>Bacillati</taxon>
        <taxon>Actinomycetota</taxon>
        <taxon>Actinomycetes</taxon>
        <taxon>Micrococcales</taxon>
        <taxon>Microbacteriaceae</taxon>
        <taxon>Agromyces</taxon>
    </lineage>
</organism>
<name>A0ABP4Y7X2_9MICO</name>
<reference evidence="3" key="1">
    <citation type="journal article" date="2019" name="Int. J. Syst. Evol. Microbiol.">
        <title>The Global Catalogue of Microorganisms (GCM) 10K type strain sequencing project: providing services to taxonomists for standard genome sequencing and annotation.</title>
        <authorList>
            <consortium name="The Broad Institute Genomics Platform"/>
            <consortium name="The Broad Institute Genome Sequencing Center for Infectious Disease"/>
            <person name="Wu L."/>
            <person name="Ma J."/>
        </authorList>
    </citation>
    <scope>NUCLEOTIDE SEQUENCE [LARGE SCALE GENOMIC DNA]</scope>
    <source>
        <strain evidence="3">JCM 14322</strain>
    </source>
</reference>
<feature type="region of interest" description="Disordered" evidence="1">
    <location>
        <begin position="1"/>
        <end position="26"/>
    </location>
</feature>
<evidence type="ECO:0000256" key="1">
    <source>
        <dbReference type="SAM" id="MobiDB-lite"/>
    </source>
</evidence>
<protein>
    <recommendedName>
        <fullName evidence="4">Transcriptional regulator, AbiEi antitoxin, Type IV TA system</fullName>
    </recommendedName>
</protein>
<keyword evidence="3" id="KW-1185">Reference proteome</keyword>
<accession>A0ABP4Y7X2</accession>
<evidence type="ECO:0000313" key="2">
    <source>
        <dbReference type="EMBL" id="GAA1799899.1"/>
    </source>
</evidence>
<evidence type="ECO:0000313" key="3">
    <source>
        <dbReference type="Proteomes" id="UP001500002"/>
    </source>
</evidence>
<comment type="caution">
    <text evidence="2">The sequence shown here is derived from an EMBL/GenBank/DDBJ whole genome shotgun (WGS) entry which is preliminary data.</text>
</comment>
<dbReference type="Proteomes" id="UP001500002">
    <property type="component" value="Unassembled WGS sequence"/>
</dbReference>
<proteinExistence type="predicted"/>